<evidence type="ECO:0000256" key="4">
    <source>
        <dbReference type="ARBA" id="ARBA00022982"/>
    </source>
</evidence>
<dbReference type="RefSeq" id="WP_231861951.1">
    <property type="nucleotide sequence ID" value="NZ_LN681225.1"/>
</dbReference>
<accession>A0A0A8UR45</accession>
<feature type="domain" description="Cytochrome c" evidence="9">
    <location>
        <begin position="310"/>
        <end position="417"/>
    </location>
</feature>
<dbReference type="InterPro" id="IPR051459">
    <property type="entry name" value="Cytochrome_c-type_DH"/>
</dbReference>
<keyword evidence="3 6" id="KW-0479">Metal-binding</keyword>
<dbReference type="PROSITE" id="PS51007">
    <property type="entry name" value="CYTC"/>
    <property type="match status" value="4"/>
</dbReference>
<evidence type="ECO:0000256" key="8">
    <source>
        <dbReference type="SAM" id="SignalP"/>
    </source>
</evidence>
<dbReference type="AlphaFoldDB" id="A0A0A8UR45"/>
<feature type="signal peptide" evidence="8">
    <location>
        <begin position="1"/>
        <end position="27"/>
    </location>
</feature>
<evidence type="ECO:0000313" key="10">
    <source>
        <dbReference type="EMBL" id="CEK09234.1"/>
    </source>
</evidence>
<feature type="domain" description="Cytochrome c" evidence="9">
    <location>
        <begin position="160"/>
        <end position="265"/>
    </location>
</feature>
<proteinExistence type="predicted"/>
<evidence type="ECO:0000256" key="3">
    <source>
        <dbReference type="ARBA" id="ARBA00022723"/>
    </source>
</evidence>
<keyword evidence="1" id="KW-0813">Transport</keyword>
<dbReference type="SUPFAM" id="SSF46626">
    <property type="entry name" value="Cytochrome c"/>
    <property type="match status" value="4"/>
</dbReference>
<dbReference type="STRING" id="449.LHA_0115"/>
<evidence type="ECO:0000256" key="5">
    <source>
        <dbReference type="ARBA" id="ARBA00023004"/>
    </source>
</evidence>
<dbReference type="Pfam" id="PF13442">
    <property type="entry name" value="Cytochrome_CBB3"/>
    <property type="match status" value="2"/>
</dbReference>
<dbReference type="InterPro" id="IPR002323">
    <property type="entry name" value="Cyt_CIE"/>
</dbReference>
<dbReference type="Gene3D" id="1.10.760.10">
    <property type="entry name" value="Cytochrome c-like domain"/>
    <property type="match status" value="3"/>
</dbReference>
<evidence type="ECO:0000256" key="7">
    <source>
        <dbReference type="SAM" id="MobiDB-lite"/>
    </source>
</evidence>
<reference evidence="11" key="1">
    <citation type="submission" date="2014-09" db="EMBL/GenBank/DDBJ databases">
        <authorList>
            <person name="Gomez-Valero L."/>
        </authorList>
    </citation>
    <scope>NUCLEOTIDE SEQUENCE [LARGE SCALE GENOMIC DNA]</scope>
    <source>
        <strain evidence="11">ATCC35250</strain>
    </source>
</reference>
<feature type="region of interest" description="Disordered" evidence="7">
    <location>
        <begin position="30"/>
        <end position="136"/>
    </location>
</feature>
<dbReference type="GO" id="GO:0020037">
    <property type="term" value="F:heme binding"/>
    <property type="evidence" value="ECO:0007669"/>
    <property type="project" value="InterPro"/>
</dbReference>
<evidence type="ECO:0000313" key="11">
    <source>
        <dbReference type="Proteomes" id="UP000032803"/>
    </source>
</evidence>
<feature type="domain" description="Cytochrome c" evidence="9">
    <location>
        <begin position="528"/>
        <end position="607"/>
    </location>
</feature>
<name>A0A0A8UR45_LEGHA</name>
<evidence type="ECO:0000256" key="1">
    <source>
        <dbReference type="ARBA" id="ARBA00022448"/>
    </source>
</evidence>
<dbReference type="PANTHER" id="PTHR35008">
    <property type="entry name" value="BLL4482 PROTEIN-RELATED"/>
    <property type="match status" value="1"/>
</dbReference>
<feature type="compositionally biased region" description="Low complexity" evidence="7">
    <location>
        <begin position="72"/>
        <end position="126"/>
    </location>
</feature>
<keyword evidence="11" id="KW-1185">Reference proteome</keyword>
<keyword evidence="4" id="KW-0249">Electron transport</keyword>
<protein>
    <submittedName>
        <fullName evidence="10">Cytochrome c</fullName>
    </submittedName>
</protein>
<gene>
    <name evidence="10" type="primary">cycA</name>
    <name evidence="10" type="ORF">LHA_0115</name>
</gene>
<dbReference type="Pfam" id="PF00034">
    <property type="entry name" value="Cytochrom_C"/>
    <property type="match status" value="1"/>
</dbReference>
<evidence type="ECO:0000256" key="6">
    <source>
        <dbReference type="PROSITE-ProRule" id="PRU00433"/>
    </source>
</evidence>
<dbReference type="Proteomes" id="UP000032803">
    <property type="component" value="Chromosome I"/>
</dbReference>
<feature type="compositionally biased region" description="Low complexity" evidence="7">
    <location>
        <begin position="30"/>
        <end position="47"/>
    </location>
</feature>
<dbReference type="GO" id="GO:0005506">
    <property type="term" value="F:iron ion binding"/>
    <property type="evidence" value="ECO:0007669"/>
    <property type="project" value="InterPro"/>
</dbReference>
<keyword evidence="5 6" id="KW-0408">Iron</keyword>
<dbReference type="PRINTS" id="PR00607">
    <property type="entry name" value="CYTCHROMECIE"/>
</dbReference>
<dbReference type="InterPro" id="IPR036909">
    <property type="entry name" value="Cyt_c-like_dom_sf"/>
</dbReference>
<dbReference type="KEGG" id="lha:LHA_0115"/>
<dbReference type="InterPro" id="IPR009056">
    <property type="entry name" value="Cyt_c-like_dom"/>
</dbReference>
<sequence length="616" mass="66594">MGSLLKKNAIVAAFLLTYSMFSGFAIAASKTESTQKSQTTKQSKVSTPAKTSSETNTVSAPKTTPETKQAGTATTSDKADTTNTSAASSNATNNATAAPAATSTTTAVTPVSSTTTTPATTTEPTTLKAVDSSNRPVEPLIDGYYPAYPPTKPVSGFHPEVVARGEYLAKMGDCIACHTDVKAGTPAFAGGLPINTPFGTFYSPNITPDKETGIGNWTEEDFIRALKEGRDPHGRNYFPVFPYIYFSKMTDDDARALYAYFMSIPPVNQKNKSLPFPFNVPGSRFALWGWNLLFFFPDDNAVVYEADKSPLWNRGKYIVDSLGHCSMCHTPLNIFGAPKGRFYLTGTFIDGYWAPNITKYGLRSVSRYEVADVFAHGQLINRAGPVAGPMAEVNHNSLSYLTDEDRLAIATYLKTVTSDEPLGVPASESQPTIKRGKQVYVNACIICHQRGEMGAPLIGNGAGWYERLKARGLTGLYRHAINGFNSMPVRGACVTCSDNDVISAVDYILNASLSRSQWQDLETGGASKYPANGKDIYNENCAMCHNDGKQGAPKLGDKAVWAPIIEKNIDVLVENTMTGAYHPKNGGCKECTTGEILEAIKYMVSQSKSEGNYSLW</sequence>
<dbReference type="GO" id="GO:0009055">
    <property type="term" value="F:electron transfer activity"/>
    <property type="evidence" value="ECO:0007669"/>
    <property type="project" value="InterPro"/>
</dbReference>
<evidence type="ECO:0000256" key="2">
    <source>
        <dbReference type="ARBA" id="ARBA00022617"/>
    </source>
</evidence>
<keyword evidence="2 6" id="KW-0349">Heme</keyword>
<dbReference type="PANTHER" id="PTHR35008:SF8">
    <property type="entry name" value="ALCOHOL DEHYDROGENASE CYTOCHROME C SUBUNIT"/>
    <property type="match status" value="1"/>
</dbReference>
<dbReference type="HOGENOM" id="CLU_030640_0_0_6"/>
<evidence type="ECO:0000259" key="9">
    <source>
        <dbReference type="PROSITE" id="PS51007"/>
    </source>
</evidence>
<feature type="chain" id="PRO_5009754267" evidence="8">
    <location>
        <begin position="28"/>
        <end position="616"/>
    </location>
</feature>
<dbReference type="EMBL" id="LN681225">
    <property type="protein sequence ID" value="CEK09234.1"/>
    <property type="molecule type" value="Genomic_DNA"/>
</dbReference>
<dbReference type="PATRIC" id="fig|449.7.peg.1899"/>
<keyword evidence="8" id="KW-0732">Signal</keyword>
<feature type="compositionally biased region" description="Polar residues" evidence="7">
    <location>
        <begin position="48"/>
        <end position="71"/>
    </location>
</feature>
<feature type="domain" description="Cytochrome c" evidence="9">
    <location>
        <begin position="431"/>
        <end position="512"/>
    </location>
</feature>
<organism evidence="10 11">
    <name type="scientific">Legionella hackeliae</name>
    <dbReference type="NCBI Taxonomy" id="449"/>
    <lineage>
        <taxon>Bacteria</taxon>
        <taxon>Pseudomonadati</taxon>
        <taxon>Pseudomonadota</taxon>
        <taxon>Gammaproteobacteria</taxon>
        <taxon>Legionellales</taxon>
        <taxon>Legionellaceae</taxon>
        <taxon>Legionella</taxon>
    </lineage>
</organism>